<dbReference type="RefSeq" id="WP_311020126.1">
    <property type="nucleotide sequence ID" value="NZ_JAUHGG010000003.1"/>
</dbReference>
<evidence type="ECO:0000313" key="2">
    <source>
        <dbReference type="Proteomes" id="UP001253193"/>
    </source>
</evidence>
<protein>
    <submittedName>
        <fullName evidence="1">Uncharacterized protein</fullName>
    </submittedName>
</protein>
<dbReference type="AlphaFoldDB" id="A0AAW8Q0R8"/>
<accession>A0AAW8Q0R8</accession>
<proteinExistence type="predicted"/>
<comment type="caution">
    <text evidence="1">The sequence shown here is derived from an EMBL/GenBank/DDBJ whole genome shotgun (WGS) entry which is preliminary data.</text>
</comment>
<name>A0AAW8Q0R8_VIBPH</name>
<dbReference type="EMBL" id="JAUHGG010000003">
    <property type="protein sequence ID" value="MDS1821254.1"/>
    <property type="molecule type" value="Genomic_DNA"/>
</dbReference>
<reference evidence="1" key="1">
    <citation type="submission" date="2023-06" db="EMBL/GenBank/DDBJ databases">
        <title>Genomic Diversity of Vibrio spp. and Metagenomic Analysis of Pathogens in Florida Gulf Coastal Waters Following Hurricane Ian.</title>
        <authorList>
            <person name="Brumfield K.D."/>
        </authorList>
    </citation>
    <scope>NUCLEOTIDE SEQUENCE</scope>
    <source>
        <strain evidence="1">WBS2B-138</strain>
    </source>
</reference>
<evidence type="ECO:0000313" key="1">
    <source>
        <dbReference type="EMBL" id="MDS1821254.1"/>
    </source>
</evidence>
<dbReference type="Proteomes" id="UP001253193">
    <property type="component" value="Unassembled WGS sequence"/>
</dbReference>
<sequence length="188" mass="21584">MTNKSLTQRRLDILRAFEAPEKTASFVITGTFPMLGSGILFRVNDYSVACSFQKELNSLFPETDEITPAKVVTVDQASGQIKDLNKRIKGDKWVEENIDKVSVLLSTGIKDTSLLLPHSDKAEQYKGFWEQNGIPYHFGLTMYLLSYCILKSDERTTKERTIDEWVLQMVLENYHHFKLVERVNSSKK</sequence>
<gene>
    <name evidence="1" type="ORF">QX249_11320</name>
</gene>
<organism evidence="1 2">
    <name type="scientific">Vibrio parahaemolyticus</name>
    <dbReference type="NCBI Taxonomy" id="670"/>
    <lineage>
        <taxon>Bacteria</taxon>
        <taxon>Pseudomonadati</taxon>
        <taxon>Pseudomonadota</taxon>
        <taxon>Gammaproteobacteria</taxon>
        <taxon>Vibrionales</taxon>
        <taxon>Vibrionaceae</taxon>
        <taxon>Vibrio</taxon>
    </lineage>
</organism>